<dbReference type="STRING" id="681398.PJIAN_4731"/>
<keyword evidence="1" id="KW-1133">Transmembrane helix</keyword>
<name>A0A161LXF5_9BACT</name>
<evidence type="ECO:0000313" key="3">
    <source>
        <dbReference type="Proteomes" id="UP000076586"/>
    </source>
</evidence>
<gene>
    <name evidence="2" type="ORF">PJIAN_4731</name>
</gene>
<evidence type="ECO:0000313" key="2">
    <source>
        <dbReference type="EMBL" id="GAT64182.1"/>
    </source>
</evidence>
<dbReference type="AlphaFoldDB" id="A0A161LXF5"/>
<sequence length="97" mass="11005">MKIVDKFWIGLLVSIILPVIFGLTYFHTAYKGDLEMWDALIATAKSGLPLFGKLVLLSTFPNLGLFFLFYKADYWHACRGTVVATAVFFIISFIYLT</sequence>
<dbReference type="EMBL" id="BDCR01000004">
    <property type="protein sequence ID" value="GAT64182.1"/>
    <property type="molecule type" value="Genomic_DNA"/>
</dbReference>
<reference evidence="3" key="1">
    <citation type="submission" date="2016-04" db="EMBL/GenBank/DDBJ databases">
        <title>Draft genome sequence of Paludibacter jiangxiensis strain NM7.</title>
        <authorList>
            <person name="Qiu Y."/>
            <person name="Matsuura N."/>
            <person name="Ohashi A."/>
            <person name="Tourlousse M.D."/>
            <person name="Sekiguchi Y."/>
        </authorList>
    </citation>
    <scope>NUCLEOTIDE SEQUENCE [LARGE SCALE GENOMIC DNA]</scope>
    <source>
        <strain evidence="3">NM7</strain>
    </source>
</reference>
<feature type="transmembrane region" description="Helical" evidence="1">
    <location>
        <begin position="77"/>
        <end position="96"/>
    </location>
</feature>
<keyword evidence="1" id="KW-0472">Membrane</keyword>
<protein>
    <submittedName>
        <fullName evidence="2">Uncharacterized protein</fullName>
    </submittedName>
</protein>
<reference evidence="3" key="2">
    <citation type="journal article" date="2017" name="Genome Announc.">
        <title>Draft genome sequence of Paludibacter jiangxiensis NM7(T), a propionate-producing fermentative bacterium.</title>
        <authorList>
            <person name="Qiu Y.-L."/>
            <person name="Tourlousse D.M."/>
            <person name="Matsuura N."/>
            <person name="Ohashi A."/>
            <person name="Sekiguchi Y."/>
        </authorList>
    </citation>
    <scope>NUCLEOTIDE SEQUENCE [LARGE SCALE GENOMIC DNA]</scope>
    <source>
        <strain evidence="3">NM7</strain>
    </source>
</reference>
<dbReference type="Proteomes" id="UP000076586">
    <property type="component" value="Unassembled WGS sequence"/>
</dbReference>
<dbReference type="RefSeq" id="WP_068706045.1">
    <property type="nucleotide sequence ID" value="NZ_BDCR01000004.1"/>
</dbReference>
<accession>A0A161LXF5</accession>
<feature type="transmembrane region" description="Helical" evidence="1">
    <location>
        <begin position="50"/>
        <end position="70"/>
    </location>
</feature>
<proteinExistence type="predicted"/>
<comment type="caution">
    <text evidence="2">The sequence shown here is derived from an EMBL/GenBank/DDBJ whole genome shotgun (WGS) entry which is preliminary data.</text>
</comment>
<keyword evidence="1" id="KW-0812">Transmembrane</keyword>
<organism evidence="2 3">
    <name type="scientific">Paludibacter jiangxiensis</name>
    <dbReference type="NCBI Taxonomy" id="681398"/>
    <lineage>
        <taxon>Bacteria</taxon>
        <taxon>Pseudomonadati</taxon>
        <taxon>Bacteroidota</taxon>
        <taxon>Bacteroidia</taxon>
        <taxon>Bacteroidales</taxon>
        <taxon>Paludibacteraceae</taxon>
        <taxon>Paludibacter</taxon>
    </lineage>
</organism>
<evidence type="ECO:0000256" key="1">
    <source>
        <dbReference type="SAM" id="Phobius"/>
    </source>
</evidence>
<feature type="transmembrane region" description="Helical" evidence="1">
    <location>
        <begin position="7"/>
        <end position="30"/>
    </location>
</feature>
<keyword evidence="3" id="KW-1185">Reference proteome</keyword>